<dbReference type="CDD" id="cd00019">
    <property type="entry name" value="AP2Ec"/>
    <property type="match status" value="1"/>
</dbReference>
<dbReference type="RefSeq" id="WP_282197948.1">
    <property type="nucleotide sequence ID" value="NZ_BOQE01000001.1"/>
</dbReference>
<evidence type="ECO:0000256" key="6">
    <source>
        <dbReference type="ARBA" id="ARBA00022833"/>
    </source>
</evidence>
<gene>
    <name evidence="8 10" type="primary">nfo</name>
    <name evidence="10" type="ORF">DNHGIG_02310</name>
</gene>
<evidence type="ECO:0000256" key="1">
    <source>
        <dbReference type="ARBA" id="ARBA00005340"/>
    </source>
</evidence>
<feature type="binding site" evidence="8">
    <location>
        <position position="227"/>
    </location>
    <ligand>
        <name>Zn(2+)</name>
        <dbReference type="ChEBI" id="CHEBI:29105"/>
        <label>3</label>
    </ligand>
</feature>
<dbReference type="GO" id="GO:0008270">
    <property type="term" value="F:zinc ion binding"/>
    <property type="evidence" value="ECO:0007669"/>
    <property type="project" value="UniProtKB-UniRule"/>
</dbReference>
<dbReference type="InterPro" id="IPR001719">
    <property type="entry name" value="AP_endonuc_2"/>
</dbReference>
<evidence type="ECO:0000256" key="8">
    <source>
        <dbReference type="HAMAP-Rule" id="MF_00152"/>
    </source>
</evidence>
<dbReference type="InterPro" id="IPR018246">
    <property type="entry name" value="AP_endonuc_F2_Zn_BS"/>
</dbReference>
<dbReference type="Gene3D" id="3.20.20.150">
    <property type="entry name" value="Divalent-metal-dependent TIM barrel enzymes"/>
    <property type="match status" value="1"/>
</dbReference>
<comment type="function">
    <text evidence="8">Endonuclease IV plays a role in DNA repair. It cleaves phosphodiester bonds at apurinic or apyrimidinic (AP) sites, generating a 3'-hydroxyl group and a 5'-terminal sugar phosphate.</text>
</comment>
<keyword evidence="7 8" id="KW-0234">DNA repair</keyword>
<dbReference type="GO" id="GO:0003906">
    <property type="term" value="F:DNA-(apurinic or apyrimidinic site) endonuclease activity"/>
    <property type="evidence" value="ECO:0007669"/>
    <property type="project" value="TreeGrafter"/>
</dbReference>
<dbReference type="PROSITE" id="PS00731">
    <property type="entry name" value="AP_NUCLEASE_F2_3"/>
    <property type="match status" value="1"/>
</dbReference>
<feature type="domain" description="Xylose isomerase-like TIM barrel" evidence="9">
    <location>
        <begin position="27"/>
        <end position="271"/>
    </location>
</feature>
<dbReference type="SMART" id="SM00518">
    <property type="entry name" value="AP2Ec"/>
    <property type="match status" value="1"/>
</dbReference>
<evidence type="ECO:0000259" key="9">
    <source>
        <dbReference type="Pfam" id="PF01261"/>
    </source>
</evidence>
<keyword evidence="8 10" id="KW-0255">Endonuclease</keyword>
<comment type="similarity">
    <text evidence="1 8">Belongs to the AP endonuclease 2 family.</text>
</comment>
<reference evidence="10" key="1">
    <citation type="journal article" date="2023" name="Int. J. Syst. Evol. Microbiol.">
        <title>Collibacillus ludicampi gen. nov., sp. nov., a new soil bacterium of the family Alicyclobacillaceae.</title>
        <authorList>
            <person name="Jojima T."/>
            <person name="Ioku Y."/>
            <person name="Fukuta Y."/>
            <person name="Shirasaka N."/>
            <person name="Matsumura Y."/>
            <person name="Mori M."/>
        </authorList>
    </citation>
    <scope>NUCLEOTIDE SEQUENCE</scope>
    <source>
        <strain evidence="10">TP075</strain>
    </source>
</reference>
<evidence type="ECO:0000256" key="7">
    <source>
        <dbReference type="ARBA" id="ARBA00023204"/>
    </source>
</evidence>
<protein>
    <recommendedName>
        <fullName evidence="8">Probable endonuclease 4</fullName>
        <ecNumber evidence="8">3.1.21.2</ecNumber>
    </recommendedName>
    <alternativeName>
        <fullName evidence="8">Endodeoxyribonuclease IV</fullName>
    </alternativeName>
    <alternativeName>
        <fullName evidence="8">Endonuclease IV</fullName>
    </alternativeName>
</protein>
<evidence type="ECO:0000256" key="5">
    <source>
        <dbReference type="ARBA" id="ARBA00022801"/>
    </source>
</evidence>
<evidence type="ECO:0000256" key="3">
    <source>
        <dbReference type="ARBA" id="ARBA00022723"/>
    </source>
</evidence>
<keyword evidence="5 8" id="KW-0378">Hydrolase</keyword>
<name>A0AAV4LB15_9BACL</name>
<proteinExistence type="inferred from homology"/>
<dbReference type="PANTHER" id="PTHR21445">
    <property type="entry name" value="ENDONUCLEASE IV ENDODEOXYRIBONUCLEASE IV"/>
    <property type="match status" value="1"/>
</dbReference>
<dbReference type="SUPFAM" id="SSF51658">
    <property type="entry name" value="Xylose isomerase-like"/>
    <property type="match status" value="1"/>
</dbReference>
<dbReference type="PANTHER" id="PTHR21445:SF0">
    <property type="entry name" value="APURINIC-APYRIMIDINIC ENDONUCLEASE"/>
    <property type="match status" value="1"/>
</dbReference>
<dbReference type="GO" id="GO:0006284">
    <property type="term" value="P:base-excision repair"/>
    <property type="evidence" value="ECO:0007669"/>
    <property type="project" value="TreeGrafter"/>
</dbReference>
<keyword evidence="2 8" id="KW-0540">Nuclease</keyword>
<dbReference type="Pfam" id="PF01261">
    <property type="entry name" value="AP_endonuc_2"/>
    <property type="match status" value="1"/>
</dbReference>
<dbReference type="HAMAP" id="MF_00152">
    <property type="entry name" value="Nfo"/>
    <property type="match status" value="1"/>
</dbReference>
<evidence type="ECO:0000313" key="10">
    <source>
        <dbReference type="EMBL" id="GIM44682.1"/>
    </source>
</evidence>
<feature type="binding site" evidence="8">
    <location>
        <position position="212"/>
    </location>
    <ligand>
        <name>Zn(2+)</name>
        <dbReference type="ChEBI" id="CHEBI:29105"/>
        <label>2</label>
    </ligand>
</feature>
<dbReference type="NCBIfam" id="TIGR00587">
    <property type="entry name" value="nfo"/>
    <property type="match status" value="1"/>
</dbReference>
<accession>A0AAV4LB15</accession>
<evidence type="ECO:0000256" key="4">
    <source>
        <dbReference type="ARBA" id="ARBA00022763"/>
    </source>
</evidence>
<feature type="binding site" evidence="8">
    <location>
        <position position="257"/>
    </location>
    <ligand>
        <name>Zn(2+)</name>
        <dbReference type="ChEBI" id="CHEBI:29105"/>
        <label>2</label>
    </ligand>
</feature>
<feature type="binding site" evidence="8">
    <location>
        <position position="68"/>
    </location>
    <ligand>
        <name>Zn(2+)</name>
        <dbReference type="ChEBI" id="CHEBI:29105"/>
        <label>1</label>
    </ligand>
</feature>
<evidence type="ECO:0000256" key="2">
    <source>
        <dbReference type="ARBA" id="ARBA00022722"/>
    </source>
</evidence>
<feature type="binding site" evidence="8">
    <location>
        <position position="143"/>
    </location>
    <ligand>
        <name>Zn(2+)</name>
        <dbReference type="ChEBI" id="CHEBI:29105"/>
        <label>2</label>
    </ligand>
</feature>
<dbReference type="EMBL" id="BOQE01000001">
    <property type="protein sequence ID" value="GIM44682.1"/>
    <property type="molecule type" value="Genomic_DNA"/>
</dbReference>
<feature type="binding site" evidence="8">
    <location>
        <position position="143"/>
    </location>
    <ligand>
        <name>Zn(2+)</name>
        <dbReference type="ChEBI" id="CHEBI:29105"/>
        <label>1</label>
    </ligand>
</feature>
<organism evidence="10 11">
    <name type="scientific">Collibacillus ludicampi</name>
    <dbReference type="NCBI Taxonomy" id="2771369"/>
    <lineage>
        <taxon>Bacteria</taxon>
        <taxon>Bacillati</taxon>
        <taxon>Bacillota</taxon>
        <taxon>Bacilli</taxon>
        <taxon>Bacillales</taxon>
        <taxon>Alicyclobacillaceae</taxon>
        <taxon>Collibacillus</taxon>
    </lineage>
</organism>
<dbReference type="InterPro" id="IPR036237">
    <property type="entry name" value="Xyl_isomerase-like_sf"/>
</dbReference>
<keyword evidence="6 8" id="KW-0862">Zinc</keyword>
<keyword evidence="4 8" id="KW-0227">DNA damage</keyword>
<feature type="binding site" evidence="8">
    <location>
        <position position="180"/>
    </location>
    <ligand>
        <name>Zn(2+)</name>
        <dbReference type="ChEBI" id="CHEBI:29105"/>
        <label>3</label>
    </ligand>
</feature>
<comment type="cofactor">
    <cofactor evidence="8">
        <name>Zn(2+)</name>
        <dbReference type="ChEBI" id="CHEBI:29105"/>
    </cofactor>
    <text evidence="8">Binds 3 Zn(2+) ions.</text>
</comment>
<feature type="binding site" evidence="8">
    <location>
        <position position="177"/>
    </location>
    <ligand>
        <name>Zn(2+)</name>
        <dbReference type="ChEBI" id="CHEBI:29105"/>
        <label>2</label>
    </ligand>
</feature>
<feature type="binding site" evidence="8">
    <location>
        <position position="225"/>
    </location>
    <ligand>
        <name>Zn(2+)</name>
        <dbReference type="ChEBI" id="CHEBI:29105"/>
        <label>3</label>
    </ligand>
</feature>
<dbReference type="PROSITE" id="PS00729">
    <property type="entry name" value="AP_NUCLEASE_F2_1"/>
    <property type="match status" value="1"/>
</dbReference>
<dbReference type="EC" id="3.1.21.2" evidence="8"/>
<feature type="binding site" evidence="8">
    <location>
        <position position="108"/>
    </location>
    <ligand>
        <name>Zn(2+)</name>
        <dbReference type="ChEBI" id="CHEBI:29105"/>
        <label>1</label>
    </ligand>
</feature>
<comment type="catalytic activity">
    <reaction evidence="8">
        <text>Endonucleolytic cleavage to 5'-phosphooligonucleotide end-products.</text>
        <dbReference type="EC" id="3.1.21.2"/>
    </reaction>
</comment>
<dbReference type="AlphaFoldDB" id="A0AAV4LB15"/>
<dbReference type="FunFam" id="3.20.20.150:FF:000001">
    <property type="entry name" value="Probable endonuclease 4"/>
    <property type="match status" value="1"/>
</dbReference>
<dbReference type="PROSITE" id="PS51432">
    <property type="entry name" value="AP_NUCLEASE_F2_4"/>
    <property type="match status" value="1"/>
</dbReference>
<sequence length="280" mass="31643">MIKIGANVSIAKTGLLAAVEETVSYRANTFMIYTRSNRGGKARPIEQFNREKAYELMKEHDIVDPVVHAPYLINLASPKEDTWEYGIDLLREDIRRTSYLGIRYVVFHPGSHVGEGIPYGIKRIAEGLNAILTGEEDVFVCLETMAGDGSKVGNRFEEIAEIISLVKYKEKLGVCGDTCHLYSAGYDIVNDFEGVMKEFDDIIGLDRLKVFHINDSKTPFNSRKDRHENIGKGSIGGEAIRRIVHHEVLRDMPCILETPEGRYKEEIAYIRGEIEEPSYL</sequence>
<dbReference type="GO" id="GO:0003677">
    <property type="term" value="F:DNA binding"/>
    <property type="evidence" value="ECO:0007669"/>
    <property type="project" value="InterPro"/>
</dbReference>
<comment type="caution">
    <text evidence="10">The sequence shown here is derived from an EMBL/GenBank/DDBJ whole genome shotgun (WGS) entry which is preliminary data.</text>
</comment>
<dbReference type="Proteomes" id="UP001057291">
    <property type="component" value="Unassembled WGS sequence"/>
</dbReference>
<keyword evidence="11" id="KW-1185">Reference proteome</keyword>
<dbReference type="InterPro" id="IPR013022">
    <property type="entry name" value="Xyl_isomerase-like_TIM-brl"/>
</dbReference>
<dbReference type="GO" id="GO:0008081">
    <property type="term" value="F:phosphoric diester hydrolase activity"/>
    <property type="evidence" value="ECO:0007669"/>
    <property type="project" value="TreeGrafter"/>
</dbReference>
<dbReference type="GO" id="GO:0008833">
    <property type="term" value="F:deoxyribonuclease IV (phage-T4-induced) activity"/>
    <property type="evidence" value="ECO:0007669"/>
    <property type="project" value="UniProtKB-UniRule"/>
</dbReference>
<keyword evidence="3 8" id="KW-0479">Metal-binding</keyword>
<evidence type="ECO:0000313" key="11">
    <source>
        <dbReference type="Proteomes" id="UP001057291"/>
    </source>
</evidence>